<reference evidence="3 5" key="6">
    <citation type="journal article" date="2005" name="PLoS Comput. Biol.">
        <title>Combined evidence annotation of transposable elements in genome sequences.</title>
        <authorList>
            <person name="Quesneville H."/>
            <person name="Bergman C.M."/>
            <person name="Andrieu O."/>
            <person name="Autard D."/>
            <person name="Nouaud D."/>
            <person name="Ashburner M."/>
            <person name="Anxolabehere D."/>
        </authorList>
    </citation>
    <scope>NUCLEOTIDE SEQUENCE [LARGE SCALE GENOMIC DNA]</scope>
    <source>
        <strain evidence="5">Berkeley</strain>
    </source>
</reference>
<dbReference type="EMBL" id="AE013599">
    <property type="protein sequence ID" value="QJC18732.1"/>
    <property type="molecule type" value="Genomic_DNA"/>
</dbReference>
<evidence type="ECO:0000313" key="5">
    <source>
        <dbReference type="Proteomes" id="UP000000803"/>
    </source>
</evidence>
<protein>
    <submittedName>
        <fullName evidence="2">MIP06329p</fullName>
    </submittedName>
</protein>
<reference evidence="3 5" key="3">
    <citation type="journal article" date="2002" name="Genome Biol.">
        <title>Annotation of the Drosophila melanogaster euchromatic genome: a systematic review.</title>
        <authorList>
            <person name="Misra S."/>
            <person name="Crosby M.A."/>
            <person name="Mungall C.J."/>
            <person name="Matthews B.B."/>
            <person name="Campbell K.S."/>
            <person name="Hradecky P."/>
            <person name="Huang Y."/>
            <person name="Kaminker J.S."/>
            <person name="Millburn G.H."/>
            <person name="Prochnik S.E."/>
            <person name="Smith C.D."/>
            <person name="Tupy J.L."/>
            <person name="Whitfied E.J."/>
            <person name="Bayraktaroglu L."/>
            <person name="Berman B.P."/>
            <person name="Bettencourt B.R."/>
            <person name="Celniker S.E."/>
            <person name="de Grey A.D."/>
            <person name="Drysdale R.A."/>
            <person name="Harris N.L."/>
            <person name="Richter J."/>
            <person name="Russo S."/>
            <person name="Schroeder A.J."/>
            <person name="Shu S.Q."/>
            <person name="Stapleton M."/>
            <person name="Yamada C."/>
            <person name="Ashburner M."/>
            <person name="Gelbart W.M."/>
            <person name="Rubin G.M."/>
            <person name="Lewis S.E."/>
        </authorList>
    </citation>
    <scope>GENOME REANNOTATION</scope>
    <source>
        <strain evidence="5">Berkeley</strain>
    </source>
</reference>
<reference evidence="3 5" key="8">
    <citation type="journal article" date="2007" name="Science">
        <title>The Release 5.1 annotation of Drosophila melanogaster heterochromatin.</title>
        <authorList>
            <person name="Smith C.D."/>
            <person name="Shu S."/>
            <person name="Mungall C.J."/>
            <person name="Karpen G.H."/>
        </authorList>
    </citation>
    <scope>NUCLEOTIDE SEQUENCE [LARGE SCALE GENOMIC DNA]</scope>
    <source>
        <strain evidence="5">Berkeley</strain>
    </source>
</reference>
<sequence length="89" mass="10047">MAELDATTLSEYDIEYIDFNMTTVAYRTTTGHPDTNLGAWGLLFIFVVIFLIIAACCACMGVLVLFGCMKSFLCFRCRRRGDEFIGREP</sequence>
<evidence type="ECO:0000313" key="4">
    <source>
        <dbReference type="FlyBase" id="FBgn0263324"/>
    </source>
</evidence>
<dbReference type="Proteomes" id="UP000000803">
    <property type="component" value="Chromosome 2R"/>
</dbReference>
<keyword evidence="1" id="KW-0812">Transmembrane</keyword>
<organism evidence="2">
    <name type="scientific">Drosophila melanogaster</name>
    <name type="common">Fruit fly</name>
    <dbReference type="NCBI Taxonomy" id="7227"/>
    <lineage>
        <taxon>Eukaryota</taxon>
        <taxon>Metazoa</taxon>
        <taxon>Ecdysozoa</taxon>
        <taxon>Arthropoda</taxon>
        <taxon>Hexapoda</taxon>
        <taxon>Insecta</taxon>
        <taxon>Pterygota</taxon>
        <taxon>Neoptera</taxon>
        <taxon>Endopterygota</taxon>
        <taxon>Diptera</taxon>
        <taxon>Brachycera</taxon>
        <taxon>Muscomorpha</taxon>
        <taxon>Ephydroidea</taxon>
        <taxon>Drosophilidae</taxon>
        <taxon>Drosophila</taxon>
        <taxon>Sophophora</taxon>
    </lineage>
</organism>
<gene>
    <name evidence="3" type="primary">Dmel\CG43405</name>
    <name evidence="3" type="synonym">CR43405</name>
    <name evidence="3" type="synonym">lncRNA:CR43405</name>
    <name evidence="3 4" type="ORF">CG43405</name>
    <name evidence="3" type="ORF">Dmel_CG43405</name>
</gene>
<reference evidence="2" key="10">
    <citation type="submission" date="2009-02" db="EMBL/GenBank/DDBJ databases">
        <authorList>
            <person name="Carlson J."/>
            <person name="Booth B."/>
            <person name="Frise E."/>
            <person name="Sandler J."/>
            <person name="Wan K."/>
            <person name="Yu C."/>
            <person name="Celniker S."/>
        </authorList>
    </citation>
    <scope>NUCLEOTIDE SEQUENCE</scope>
</reference>
<reference evidence="3 5" key="2">
    <citation type="journal article" date="2002" name="Genome Biol.">
        <title>Finishing a whole-genome shotgun: release 3 of the Drosophila melanogaster euchromatic genome sequence.</title>
        <authorList>
            <person name="Celniker S.E."/>
            <person name="Wheeler D.A."/>
            <person name="Kronmiller B."/>
            <person name="Carlson J.W."/>
            <person name="Halpern A."/>
            <person name="Patel S."/>
            <person name="Adams M."/>
            <person name="Champe M."/>
            <person name="Dugan S.P."/>
            <person name="Frise E."/>
            <person name="Hodgson A."/>
            <person name="George R.A."/>
            <person name="Hoskins R.A."/>
            <person name="Laverty T."/>
            <person name="Muzny D.M."/>
            <person name="Nelson C.R."/>
            <person name="Pacleb J.M."/>
            <person name="Park S."/>
            <person name="Pfeiffer B.D."/>
            <person name="Richards S."/>
            <person name="Sodergren E.J."/>
            <person name="Svirskas R."/>
            <person name="Tabor P.E."/>
            <person name="Wan K."/>
            <person name="Stapleton M."/>
            <person name="Sutton G.G."/>
            <person name="Venter C."/>
            <person name="Weinstock G."/>
            <person name="Scherer S.E."/>
            <person name="Myers E.W."/>
            <person name="Gibbs R.A."/>
            <person name="Rubin G.M."/>
        </authorList>
    </citation>
    <scope>NUCLEOTIDE SEQUENCE [LARGE SCALE GENOMIC DNA]</scope>
    <source>
        <strain evidence="5">Berkeley</strain>
    </source>
</reference>
<dbReference type="EMBL" id="BT064661">
    <property type="protein sequence ID" value="ACN29358.1"/>
    <property type="molecule type" value="mRNA"/>
</dbReference>
<keyword evidence="1" id="KW-1133">Transmembrane helix</keyword>
<evidence type="ECO:0000313" key="3">
    <source>
        <dbReference type="EMBL" id="QJC18732.1"/>
    </source>
</evidence>
<evidence type="ECO:0000256" key="1">
    <source>
        <dbReference type="SAM" id="Phobius"/>
    </source>
</evidence>
<reference evidence="3" key="11">
    <citation type="journal article" date="2015" name="G3 (Bethesda)">
        <title>Gene Model Annotations for Drosophila melanogaster: Impact of High-Throughput Data.</title>
        <authorList>
            <consortium name="FlyBase Consortium"/>
            <person name="Matthews B.B."/>
            <person name="Dos Santos G."/>
            <person name="Crosby M.A."/>
            <person name="Emmert D.B."/>
            <person name="St Pierre S.E."/>
            <person name="Gramates L.S."/>
            <person name="Zhou P."/>
            <person name="Schroeder A.J."/>
            <person name="Falls K."/>
            <person name="Strelets V."/>
            <person name="Russo S.M."/>
            <person name="Gelbart W.M."/>
            <person name="null"/>
        </authorList>
    </citation>
    <scope>NUCLEOTIDE SEQUENCE</scope>
</reference>
<dbReference type="FlyBase" id="FBgn0263324">
    <property type="gene designation" value="CG43405"/>
</dbReference>
<dbReference type="InParanoid" id="C0P8P2"/>
<reference evidence="3" key="15">
    <citation type="submission" date="2020-05" db="EMBL/GenBank/DDBJ databases">
        <title>Drosophila melanogaster release 4 sequence.</title>
        <authorList>
            <consortium name="Berkeley Drosophila Genome Project"/>
            <person name="Celniker S."/>
            <person name="Carlson J."/>
            <person name="Wan K."/>
            <person name="Pfeiffer B."/>
            <person name="Frise E."/>
            <person name="George R."/>
            <person name="Hoskins R."/>
            <person name="Stapleton M."/>
            <person name="Pacleb J."/>
            <person name="Park S."/>
            <person name="Svirskas R."/>
            <person name="Smith E."/>
            <person name="Yu C."/>
            <person name="Rubin G."/>
        </authorList>
    </citation>
    <scope>NUCLEOTIDE SEQUENCE</scope>
</reference>
<evidence type="ECO:0000313" key="2">
    <source>
        <dbReference type="EMBL" id="ACN29358.1"/>
    </source>
</evidence>
<reference evidence="3" key="7">
    <citation type="submission" date="2006-08" db="EMBL/GenBank/DDBJ databases">
        <authorList>
            <person name="Celniker S."/>
            <person name="Carlson J."/>
            <person name="Wan K."/>
            <person name="Frise E."/>
            <person name="Hoskins R."/>
            <person name="Park S."/>
            <person name="Svirskas R."/>
            <person name="Rubin G."/>
        </authorList>
    </citation>
    <scope>NUCLEOTIDE SEQUENCE</scope>
</reference>
<reference evidence="3 5" key="5">
    <citation type="journal article" date="2002" name="Genome Biol.">
        <title>Heterochromatic sequences in a Drosophila whole-genome shotgun assembly.</title>
        <authorList>
            <person name="Hoskins R.A."/>
            <person name="Smith C.D."/>
            <person name="Carlson J.W."/>
            <person name="Carvalho A.B."/>
            <person name="Halpern A."/>
            <person name="Kaminker J.S."/>
            <person name="Kennedy C."/>
            <person name="Mungall C.J."/>
            <person name="Sullivan B.A."/>
            <person name="Sutton G.G."/>
            <person name="Yasuhara J.C."/>
            <person name="Wakimoto B.T."/>
            <person name="Myers E.W."/>
            <person name="Celniker S.E."/>
            <person name="Rubin G.M."/>
            <person name="Karpen G.H."/>
        </authorList>
    </citation>
    <scope>NUCLEOTIDE SEQUENCE [LARGE SCALE GENOMIC DNA]</scope>
    <source>
        <strain evidence="5">Berkeley</strain>
    </source>
</reference>
<reference evidence="3 5" key="1">
    <citation type="journal article" date="2000" name="Science">
        <title>The genome sequence of Drosophila melanogaster.</title>
        <authorList>
            <person name="Adams M.D."/>
            <person name="Celniker S.E."/>
            <person name="Holt R.A."/>
            <person name="Evans C.A."/>
            <person name="Gocayne J.D."/>
            <person name="Amanatides P.G."/>
            <person name="Scherer S.E."/>
            <person name="Li P.W."/>
            <person name="Hoskins R.A."/>
            <person name="Galle R.F."/>
            <person name="George R.A."/>
            <person name="Lewis S.E."/>
            <person name="Richards S."/>
            <person name="Ashburner M."/>
            <person name="Henderson S.N."/>
            <person name="Sutton G.G."/>
            <person name="Wortman J.R."/>
            <person name="Yandell M.D."/>
            <person name="Zhang Q."/>
            <person name="Chen L.X."/>
            <person name="Brandon R.C."/>
            <person name="Rogers Y.H."/>
            <person name="Blazej R.G."/>
            <person name="Champe M."/>
            <person name="Pfeiffer B.D."/>
            <person name="Wan K.H."/>
            <person name="Doyle C."/>
            <person name="Baxter E.G."/>
            <person name="Helt G."/>
            <person name="Nelson C.R."/>
            <person name="Gabor G.L."/>
            <person name="Abril J.F."/>
            <person name="Agbayani A."/>
            <person name="An H.J."/>
            <person name="Andrews-Pfannkoch C."/>
            <person name="Baldwin D."/>
            <person name="Ballew R.M."/>
            <person name="Basu A."/>
            <person name="Baxendale J."/>
            <person name="Bayraktaroglu L."/>
            <person name="Beasley E.M."/>
            <person name="Beeson K.Y."/>
            <person name="Benos P.V."/>
            <person name="Berman B.P."/>
            <person name="Bhandari D."/>
            <person name="Bolshakov S."/>
            <person name="Borkova D."/>
            <person name="Botchan M.R."/>
            <person name="Bouck J."/>
            <person name="Brokstein P."/>
            <person name="Brottier P."/>
            <person name="Burtis K.C."/>
            <person name="Busam D.A."/>
            <person name="Butler H."/>
            <person name="Cadieu E."/>
            <person name="Center A."/>
            <person name="Chandra I."/>
            <person name="Cherry J.M."/>
            <person name="Cawley S."/>
            <person name="Dahlke C."/>
            <person name="Davenport L.B."/>
            <person name="Davies P."/>
            <person name="de Pablos B."/>
            <person name="Delcher A."/>
            <person name="Deng Z."/>
            <person name="Mays A.D."/>
            <person name="Dew I."/>
            <person name="Dietz S.M."/>
            <person name="Dodson K."/>
            <person name="Doup L.E."/>
            <person name="Downes M."/>
            <person name="Dugan-Rocha S."/>
            <person name="Dunkov B.C."/>
            <person name="Dunn P."/>
            <person name="Durbin K.J."/>
            <person name="Evangelista C.C."/>
            <person name="Ferraz C."/>
            <person name="Ferriera S."/>
            <person name="Fleischmann W."/>
            <person name="Fosler C."/>
            <person name="Gabrielian A.E."/>
            <person name="Garg N.S."/>
            <person name="Gelbart W.M."/>
            <person name="Glasser K."/>
            <person name="Glodek A."/>
            <person name="Gong F."/>
            <person name="Gorrell J.H."/>
            <person name="Gu Z."/>
            <person name="Guan P."/>
            <person name="Harris M."/>
            <person name="Harris N.L."/>
            <person name="Harvey D."/>
            <person name="Heiman T.J."/>
            <person name="Hernandez J.R."/>
            <person name="Houck J."/>
            <person name="Hostin D."/>
            <person name="Houston K.A."/>
            <person name="Howland T.J."/>
            <person name="Wei M.H."/>
            <person name="Ibegwam C."/>
            <person name="Jalali M."/>
            <person name="Kalush F."/>
            <person name="Karpen G.H."/>
            <person name="Ke Z."/>
            <person name="Kennison J.A."/>
            <person name="Ketchum K.A."/>
            <person name="Kimmel B.E."/>
            <person name="Kodira C.D."/>
            <person name="Kraft C."/>
            <person name="Kravitz S."/>
            <person name="Kulp D."/>
            <person name="Lai Z."/>
            <person name="Lasko P."/>
            <person name="Lei Y."/>
            <person name="Levitsky A.A."/>
            <person name="Li J."/>
            <person name="Li Z."/>
            <person name="Liang Y."/>
            <person name="Lin X."/>
            <person name="Liu X."/>
            <person name="Mattei B."/>
            <person name="McIntosh T.C."/>
            <person name="McLeod M.P."/>
            <person name="McPherson D."/>
            <person name="Merkulov G."/>
            <person name="Milshina N.V."/>
            <person name="Mobarry C."/>
            <person name="Morris J."/>
            <person name="Moshrefi A."/>
            <person name="Mount S.M."/>
            <person name="Moy M."/>
            <person name="Murphy B."/>
            <person name="Murphy L."/>
            <person name="Muzny D.M."/>
            <person name="Nelson D.L."/>
            <person name="Nelson D.R."/>
            <person name="Nelson K.A."/>
            <person name="Nixon K."/>
            <person name="Nusskern D.R."/>
            <person name="Pacleb J.M."/>
            <person name="Palazzolo M."/>
            <person name="Pittman G.S."/>
            <person name="Pan S."/>
            <person name="Pollard J."/>
            <person name="Puri V."/>
            <person name="Reese M.G."/>
            <person name="Reinert K."/>
            <person name="Remington K."/>
            <person name="Saunders R.D."/>
            <person name="Scheeler F."/>
            <person name="Shen H."/>
            <person name="Shue B.C."/>
            <person name="Siden-Kiamos I."/>
            <person name="Simpson M."/>
            <person name="Skupski M.P."/>
            <person name="Smith T."/>
            <person name="Spier E."/>
            <person name="Spradling A.C."/>
            <person name="Stapleton M."/>
            <person name="Strong R."/>
            <person name="Sun E."/>
            <person name="Svirskas R."/>
            <person name="Tector C."/>
            <person name="Turner R."/>
            <person name="Venter E."/>
            <person name="Wang A.H."/>
            <person name="Wang X."/>
            <person name="Wang Z.Y."/>
            <person name="Wassarman D.A."/>
            <person name="Weinstock G.M."/>
            <person name="Weissenbach J."/>
            <person name="Williams S.M."/>
            <person name="WoodageT"/>
            <person name="Worley K.C."/>
            <person name="Wu D."/>
            <person name="Yang S."/>
            <person name="Yao Q.A."/>
            <person name="Ye J."/>
            <person name="Yeh R.F."/>
            <person name="Zaveri J.S."/>
            <person name="Zhan M."/>
            <person name="Zhang G."/>
            <person name="Zhao Q."/>
            <person name="Zheng L."/>
            <person name="Zheng X.H."/>
            <person name="Zhong F.N."/>
            <person name="Zhong W."/>
            <person name="Zhou X."/>
            <person name="Zhu S."/>
            <person name="Zhu X."/>
            <person name="Smith H.O."/>
            <person name="Gibbs R.A."/>
            <person name="Myers E.W."/>
            <person name="Rubin G.M."/>
            <person name="Venter J.C."/>
        </authorList>
    </citation>
    <scope>NUCLEOTIDE SEQUENCE [LARGE SCALE GENOMIC DNA]</scope>
    <source>
        <strain evidence="5">Berkeley</strain>
    </source>
</reference>
<dbReference type="Bgee" id="FBgn0263324">
    <property type="expression patterns" value="Expressed in mid-late elongation-stage spermatid (Drosophila) in testis and 15 other cell types or tissues"/>
</dbReference>
<accession>C0P8P2</accession>
<reference evidence="3 5" key="9">
    <citation type="journal article" date="2007" name="Science">
        <title>Sequence finishing and mapping of Drosophila melanogaster heterochromatin.</title>
        <authorList>
            <person name="Hoskins R.A."/>
            <person name="Carlson J.W."/>
            <person name="Kennedy C."/>
            <person name="Acevedo D."/>
            <person name="Evans-Holm M."/>
            <person name="Frise E."/>
            <person name="Wan K.H."/>
            <person name="Park S."/>
            <person name="Mendez-Lago M."/>
            <person name="Rossi F."/>
            <person name="Villasante A."/>
            <person name="Dimitri P."/>
            <person name="Karpen G.H."/>
            <person name="Celniker S.E."/>
        </authorList>
    </citation>
    <scope>NUCLEOTIDE SEQUENCE [LARGE SCALE GENOMIC DNA]</scope>
    <source>
        <strain evidence="5">Berkeley</strain>
    </source>
</reference>
<keyword evidence="1" id="KW-0472">Membrane</keyword>
<keyword evidence="5" id="KW-1185">Reference proteome</keyword>
<proteinExistence type="evidence at transcript level"/>
<reference evidence="3" key="14">
    <citation type="submission" date="2020-04" db="EMBL/GenBank/DDBJ databases">
        <authorList>
            <consortium name="FlyBase"/>
        </authorList>
    </citation>
    <scope>NUCLEOTIDE SEQUENCE</scope>
</reference>
<dbReference type="AGR" id="FB:FBgn0263324"/>
<reference evidence="3" key="12">
    <citation type="journal article" date="2015" name="G3 (Bethesda)">
        <title>Gene Model Annotations for Drosophila melanogaster: The Rule-Benders.</title>
        <authorList>
            <consortium name="FlyBase Consortium"/>
            <person name="Crosby M.A."/>
            <person name="Gramates L.S."/>
            <person name="Dos Santos G."/>
            <person name="Matthews B.B."/>
            <person name="St Pierre S.E."/>
            <person name="Zhou P."/>
            <person name="Schroeder A.J."/>
            <person name="Falls K."/>
            <person name="Emmert D.B."/>
            <person name="Russo S.M."/>
            <person name="Gelbart W.M."/>
            <person name="null"/>
        </authorList>
    </citation>
    <scope>NUCLEOTIDE SEQUENCE</scope>
</reference>
<dbReference type="AlphaFoldDB" id="C0P8P2"/>
<dbReference type="OrthoDB" id="7863600at2759"/>
<name>C0P8P2_DROME</name>
<reference evidence="3 5" key="4">
    <citation type="journal article" date="2002" name="Genome Biol.">
        <title>The transposable elements of the Drosophila melanogaster euchromatin: a genomics perspective.</title>
        <authorList>
            <person name="Kaminker J.S."/>
            <person name="Bergman C.M."/>
            <person name="Kronmiller B."/>
            <person name="Carlson J."/>
            <person name="Svirskas R."/>
            <person name="Patel S."/>
            <person name="Frise E."/>
            <person name="Wheeler D.A."/>
            <person name="Lewis S.E."/>
            <person name="Rubin G.M."/>
            <person name="Ashburner M."/>
            <person name="Celniker S.E."/>
        </authorList>
    </citation>
    <scope>NUCLEOTIDE SEQUENCE [LARGE SCALE GENOMIC DNA]</scope>
    <source>
        <strain evidence="5">Berkeley</strain>
    </source>
</reference>
<feature type="transmembrane region" description="Helical" evidence="1">
    <location>
        <begin position="39"/>
        <end position="69"/>
    </location>
</feature>
<dbReference type="VEuPathDB" id="VectorBase:FBgn0263324"/>
<dbReference type="OMA" id="CMKSFLC"/>
<reference evidence="3" key="13">
    <citation type="journal article" date="2015" name="Genome Res.">
        <title>The Release 6 reference sequence of the Drosophila melanogaster genome.</title>
        <authorList>
            <person name="Hoskins R.A."/>
            <person name="Carlson J.W."/>
            <person name="Wan K.H."/>
            <person name="Park S."/>
            <person name="Mendez I."/>
            <person name="Galle S.E."/>
            <person name="Booth B.W."/>
            <person name="Pfeiffer B.D."/>
            <person name="George R.A."/>
            <person name="Svirskas R."/>
            <person name="Krzywinski M."/>
            <person name="Schein J."/>
            <person name="Accardo M.C."/>
            <person name="Damia E."/>
            <person name="Messina G."/>
            <person name="Mendez-Lago M."/>
            <person name="de Pablos B."/>
            <person name="Demakova O.V."/>
            <person name="Andreyeva E.N."/>
            <person name="Boldyreva L.V."/>
            <person name="Marra M."/>
            <person name="Carvalho A.B."/>
            <person name="Dimitri P."/>
            <person name="Villasante A."/>
            <person name="Zhimulev I.F."/>
            <person name="Rubin G.M."/>
            <person name="Karpen G.H."/>
            <person name="Celniker S.E."/>
        </authorList>
    </citation>
    <scope>NUCLEOTIDE SEQUENCE</scope>
</reference>